<dbReference type="AlphaFoldDB" id="A0A922IBB7"/>
<proteinExistence type="predicted"/>
<evidence type="ECO:0000256" key="1">
    <source>
        <dbReference type="SAM" id="MobiDB-lite"/>
    </source>
</evidence>
<comment type="caution">
    <text evidence="2">The sequence shown here is derived from an EMBL/GenBank/DDBJ whole genome shotgun (WGS) entry which is preliminary data.</text>
</comment>
<keyword evidence="3" id="KW-1185">Reference proteome</keyword>
<dbReference type="EMBL" id="ASGP02000001">
    <property type="protein sequence ID" value="KAH9526920.1"/>
    <property type="molecule type" value="Genomic_DNA"/>
</dbReference>
<gene>
    <name evidence="2" type="ORF">DERF_000976</name>
</gene>
<dbReference type="Proteomes" id="UP000790347">
    <property type="component" value="Unassembled WGS sequence"/>
</dbReference>
<reference evidence="2" key="2">
    <citation type="journal article" date="2022" name="Res Sq">
        <title>Comparative Genomics Reveals Insights into the Divergent Evolution of Astigmatic Mites and Household Pest Adaptations.</title>
        <authorList>
            <person name="Xiong Q."/>
            <person name="Wan A.T.-Y."/>
            <person name="Liu X.-Y."/>
            <person name="Fung C.S.-H."/>
            <person name="Xiao X."/>
            <person name="Malainual N."/>
            <person name="Hou J."/>
            <person name="Wang L."/>
            <person name="Wang M."/>
            <person name="Yang K."/>
            <person name="Cui Y."/>
            <person name="Leung E."/>
            <person name="Nong W."/>
            <person name="Shin S.-K."/>
            <person name="Au S."/>
            <person name="Jeong K.Y."/>
            <person name="Chew F.T."/>
            <person name="Hui J."/>
            <person name="Leung T.F."/>
            <person name="Tungtrongchitr A."/>
            <person name="Zhong N."/>
            <person name="Liu Z."/>
            <person name="Tsui S."/>
        </authorList>
    </citation>
    <scope>NUCLEOTIDE SEQUENCE</scope>
    <source>
        <strain evidence="2">Derf</strain>
        <tissue evidence="2">Whole organism</tissue>
    </source>
</reference>
<protein>
    <submittedName>
        <fullName evidence="2">Uncharacterized protein</fullName>
    </submittedName>
</protein>
<reference evidence="2" key="1">
    <citation type="submission" date="2013-05" db="EMBL/GenBank/DDBJ databases">
        <authorList>
            <person name="Yim A.K.Y."/>
            <person name="Chan T.F."/>
            <person name="Ji K.M."/>
            <person name="Liu X.Y."/>
            <person name="Zhou J.W."/>
            <person name="Li R.Q."/>
            <person name="Yang K.Y."/>
            <person name="Li J."/>
            <person name="Li M."/>
            <person name="Law P.T.W."/>
            <person name="Wu Y.L."/>
            <person name="Cai Z.L."/>
            <person name="Qin H."/>
            <person name="Bao Y."/>
            <person name="Leung R.K.K."/>
            <person name="Ng P.K.S."/>
            <person name="Zou J."/>
            <person name="Zhong X.J."/>
            <person name="Ran P.X."/>
            <person name="Zhong N.S."/>
            <person name="Liu Z.G."/>
            <person name="Tsui S.K.W."/>
        </authorList>
    </citation>
    <scope>NUCLEOTIDE SEQUENCE</scope>
    <source>
        <strain evidence="2">Derf</strain>
        <tissue evidence="2">Whole organism</tissue>
    </source>
</reference>
<name>A0A922IBB7_DERFA</name>
<sequence length="63" mass="7306">MYWSNWAKLDLGSTKMGAIIMMATIKYEGPKEKKKRHDILIDRLTESQYQNPQSNSEISDITT</sequence>
<evidence type="ECO:0000313" key="3">
    <source>
        <dbReference type="Proteomes" id="UP000790347"/>
    </source>
</evidence>
<organism evidence="2 3">
    <name type="scientific">Dermatophagoides farinae</name>
    <name type="common">American house dust mite</name>
    <dbReference type="NCBI Taxonomy" id="6954"/>
    <lineage>
        <taxon>Eukaryota</taxon>
        <taxon>Metazoa</taxon>
        <taxon>Ecdysozoa</taxon>
        <taxon>Arthropoda</taxon>
        <taxon>Chelicerata</taxon>
        <taxon>Arachnida</taxon>
        <taxon>Acari</taxon>
        <taxon>Acariformes</taxon>
        <taxon>Sarcoptiformes</taxon>
        <taxon>Astigmata</taxon>
        <taxon>Psoroptidia</taxon>
        <taxon>Analgoidea</taxon>
        <taxon>Pyroglyphidae</taxon>
        <taxon>Dermatophagoidinae</taxon>
        <taxon>Dermatophagoides</taxon>
    </lineage>
</organism>
<evidence type="ECO:0000313" key="2">
    <source>
        <dbReference type="EMBL" id="KAH9526920.1"/>
    </source>
</evidence>
<feature type="region of interest" description="Disordered" evidence="1">
    <location>
        <begin position="43"/>
        <end position="63"/>
    </location>
</feature>
<accession>A0A922IBB7</accession>
<feature type="compositionally biased region" description="Polar residues" evidence="1">
    <location>
        <begin position="46"/>
        <end position="63"/>
    </location>
</feature>